<comment type="similarity">
    <text evidence="10">Belongs to the PlsY family.</text>
</comment>
<dbReference type="GO" id="GO:0043772">
    <property type="term" value="F:acyl-phosphate glycerol-3-phosphate acyltransferase activity"/>
    <property type="evidence" value="ECO:0007669"/>
    <property type="project" value="UniProtKB-UniRule"/>
</dbReference>
<dbReference type="SMART" id="SM01207">
    <property type="entry name" value="G3P_acyltransf"/>
    <property type="match status" value="1"/>
</dbReference>
<dbReference type="EMBL" id="FOGJ01000002">
    <property type="protein sequence ID" value="SER16174.1"/>
    <property type="molecule type" value="Genomic_DNA"/>
</dbReference>
<feature type="transmembrane region" description="Helical" evidence="10">
    <location>
        <begin position="115"/>
        <end position="140"/>
    </location>
</feature>
<keyword evidence="4 10" id="KW-0812">Transmembrane</keyword>
<evidence type="ECO:0000256" key="3">
    <source>
        <dbReference type="ARBA" id="ARBA00022679"/>
    </source>
</evidence>
<comment type="subcellular location">
    <subcellularLocation>
        <location evidence="10">Cell membrane</location>
        <topology evidence="10">Multi-pass membrane protein</topology>
    </subcellularLocation>
</comment>
<dbReference type="Proteomes" id="UP000182584">
    <property type="component" value="Unassembled WGS sequence"/>
</dbReference>
<keyword evidence="5 10" id="KW-1133">Transmembrane helix</keyword>
<keyword evidence="3 10" id="KW-0808">Transferase</keyword>
<evidence type="ECO:0000256" key="7">
    <source>
        <dbReference type="ARBA" id="ARBA00023136"/>
    </source>
</evidence>
<comment type="pathway">
    <text evidence="10">Lipid metabolism; phospholipid metabolism.</text>
</comment>
<evidence type="ECO:0000256" key="6">
    <source>
        <dbReference type="ARBA" id="ARBA00023098"/>
    </source>
</evidence>
<evidence type="ECO:0000256" key="9">
    <source>
        <dbReference type="ARBA" id="ARBA00023264"/>
    </source>
</evidence>
<dbReference type="eggNOG" id="COG0344">
    <property type="taxonomic scope" value="Bacteria"/>
</dbReference>
<keyword evidence="8 10" id="KW-0594">Phospholipid biosynthesis</keyword>
<reference evidence="11 12" key="1">
    <citation type="submission" date="2016-10" db="EMBL/GenBank/DDBJ databases">
        <authorList>
            <person name="de Groot N.N."/>
        </authorList>
    </citation>
    <scope>NUCLEOTIDE SEQUENCE [LARGE SCALE GENOMIC DNA]</scope>
    <source>
        <strain evidence="11 12">AR40</strain>
    </source>
</reference>
<keyword evidence="11" id="KW-0012">Acyltransferase</keyword>
<evidence type="ECO:0000256" key="10">
    <source>
        <dbReference type="HAMAP-Rule" id="MF_01043"/>
    </source>
</evidence>
<protein>
    <recommendedName>
        <fullName evidence="10">Glycerol-3-phosphate acyltransferase</fullName>
    </recommendedName>
    <alternativeName>
        <fullName evidence="10">Acyl-PO4 G3P acyltransferase</fullName>
    </alternativeName>
    <alternativeName>
        <fullName evidence="10">Acyl-phosphate--glycerol-3-phosphate acyltransferase</fullName>
    </alternativeName>
    <alternativeName>
        <fullName evidence="10">G3P acyltransferase</fullName>
        <shortName evidence="10">GPAT</shortName>
        <ecNumber evidence="10">2.3.1.275</ecNumber>
    </alternativeName>
    <alternativeName>
        <fullName evidence="10">Lysophosphatidic acid synthase</fullName>
        <shortName evidence="10">LPA synthase</shortName>
    </alternativeName>
</protein>
<feature type="transmembrane region" description="Helical" evidence="10">
    <location>
        <begin position="6"/>
        <end position="26"/>
    </location>
</feature>
<dbReference type="PANTHER" id="PTHR30309">
    <property type="entry name" value="INNER MEMBRANE PROTEIN YGIH"/>
    <property type="match status" value="1"/>
</dbReference>
<dbReference type="InterPro" id="IPR003811">
    <property type="entry name" value="G3P_acylTferase_PlsY"/>
</dbReference>
<dbReference type="UniPathway" id="UPA00085"/>
<evidence type="ECO:0000256" key="1">
    <source>
        <dbReference type="ARBA" id="ARBA00022475"/>
    </source>
</evidence>
<dbReference type="HAMAP" id="MF_01043">
    <property type="entry name" value="PlsY"/>
    <property type="match status" value="1"/>
</dbReference>
<keyword evidence="1 10" id="KW-1003">Cell membrane</keyword>
<feature type="transmembrane region" description="Helical" evidence="10">
    <location>
        <begin position="152"/>
        <end position="170"/>
    </location>
</feature>
<dbReference type="PANTHER" id="PTHR30309:SF0">
    <property type="entry name" value="GLYCEROL-3-PHOSPHATE ACYLTRANSFERASE-RELATED"/>
    <property type="match status" value="1"/>
</dbReference>
<dbReference type="RefSeq" id="WP_242952668.1">
    <property type="nucleotide sequence ID" value="NZ_FOGJ01000002.1"/>
</dbReference>
<keyword evidence="7 10" id="KW-0472">Membrane</keyword>
<feature type="transmembrane region" description="Helical" evidence="10">
    <location>
        <begin position="57"/>
        <end position="78"/>
    </location>
</feature>
<evidence type="ECO:0000256" key="4">
    <source>
        <dbReference type="ARBA" id="ARBA00022692"/>
    </source>
</evidence>
<organism evidence="11 12">
    <name type="scientific">Butyrivibrio fibrisolvens</name>
    <dbReference type="NCBI Taxonomy" id="831"/>
    <lineage>
        <taxon>Bacteria</taxon>
        <taxon>Bacillati</taxon>
        <taxon>Bacillota</taxon>
        <taxon>Clostridia</taxon>
        <taxon>Lachnospirales</taxon>
        <taxon>Lachnospiraceae</taxon>
        <taxon>Butyrivibrio</taxon>
    </lineage>
</organism>
<keyword evidence="6 10" id="KW-0443">Lipid metabolism</keyword>
<proteinExistence type="inferred from homology"/>
<evidence type="ECO:0000256" key="2">
    <source>
        <dbReference type="ARBA" id="ARBA00022516"/>
    </source>
</evidence>
<dbReference type="GO" id="GO:0008654">
    <property type="term" value="P:phospholipid biosynthetic process"/>
    <property type="evidence" value="ECO:0007669"/>
    <property type="project" value="UniProtKB-UniRule"/>
</dbReference>
<evidence type="ECO:0000256" key="5">
    <source>
        <dbReference type="ARBA" id="ARBA00022989"/>
    </source>
</evidence>
<evidence type="ECO:0000313" key="12">
    <source>
        <dbReference type="Proteomes" id="UP000182584"/>
    </source>
</evidence>
<comment type="subunit">
    <text evidence="10">Probably interacts with PlsX.</text>
</comment>
<dbReference type="Pfam" id="PF02660">
    <property type="entry name" value="G3P_acyltransf"/>
    <property type="match status" value="1"/>
</dbReference>
<dbReference type="EC" id="2.3.1.275" evidence="10"/>
<dbReference type="AlphaFoldDB" id="A0A1H9LXM9"/>
<comment type="function">
    <text evidence="10">Catalyzes the transfer of an acyl group from acyl-phosphate (acyl-PO(4)) to glycerol-3-phosphate (G3P) to form lysophosphatidic acid (LPA). This enzyme utilizes acyl-phosphate as fatty acyl donor, but not acyl-CoA or acyl-ACP.</text>
</comment>
<comment type="catalytic activity">
    <reaction evidence="10">
        <text>an acyl phosphate + sn-glycerol 3-phosphate = a 1-acyl-sn-glycero-3-phosphate + phosphate</text>
        <dbReference type="Rhea" id="RHEA:34075"/>
        <dbReference type="ChEBI" id="CHEBI:43474"/>
        <dbReference type="ChEBI" id="CHEBI:57597"/>
        <dbReference type="ChEBI" id="CHEBI:57970"/>
        <dbReference type="ChEBI" id="CHEBI:59918"/>
        <dbReference type="EC" id="2.3.1.275"/>
    </reaction>
</comment>
<name>A0A1H9LXM9_BUTFI</name>
<feature type="transmembrane region" description="Helical" evidence="10">
    <location>
        <begin position="182"/>
        <end position="198"/>
    </location>
</feature>
<keyword evidence="9 10" id="KW-1208">Phospholipid metabolism</keyword>
<evidence type="ECO:0000313" key="11">
    <source>
        <dbReference type="EMBL" id="SER16174.1"/>
    </source>
</evidence>
<dbReference type="NCBIfam" id="TIGR00023">
    <property type="entry name" value="glycerol-3-phosphate 1-O-acyltransferase PlsY"/>
    <property type="match status" value="1"/>
</dbReference>
<gene>
    <name evidence="10" type="primary">plsY</name>
    <name evidence="11" type="ORF">SAMN04487884_102229</name>
</gene>
<dbReference type="GO" id="GO:0005886">
    <property type="term" value="C:plasma membrane"/>
    <property type="evidence" value="ECO:0007669"/>
    <property type="project" value="UniProtKB-SubCell"/>
</dbReference>
<sequence length="223" mass="24994">MNMVVLRLICLVIGYAFGMIQTAYFYGKMKGIDIRKHGSGNAGTTNTLRVLGPKAGFTVLFGDMLKCAIAVWLVGWIFGSMYPEHLYLLKIYTAFGAILGHDFPFYMNFKGGKGIAATCGFVIAFHWSFIPMFLIVFLVLFNITHYVSLGSLAIYVGFIALLMIEGQLGLFGFADMATPDKIEMYIVAIVMAVLAFYRHRSNIVKLIKGEERKTYIFKKNKVD</sequence>
<evidence type="ECO:0000256" key="8">
    <source>
        <dbReference type="ARBA" id="ARBA00023209"/>
    </source>
</evidence>
<keyword evidence="2 10" id="KW-0444">Lipid biosynthesis</keyword>
<accession>A0A1H9LXM9</accession>